<dbReference type="InterPro" id="IPR016024">
    <property type="entry name" value="ARM-type_fold"/>
</dbReference>
<feature type="region of interest" description="Disordered" evidence="1">
    <location>
        <begin position="1150"/>
        <end position="1171"/>
    </location>
</feature>
<dbReference type="Proteomes" id="UP001595839">
    <property type="component" value="Unassembled WGS sequence"/>
</dbReference>
<feature type="compositionally biased region" description="Basic and acidic residues" evidence="1">
    <location>
        <begin position="1150"/>
        <end position="1161"/>
    </location>
</feature>
<dbReference type="InterPro" id="IPR011989">
    <property type="entry name" value="ARM-like"/>
</dbReference>
<dbReference type="RefSeq" id="WP_381184002.1">
    <property type="nucleotide sequence ID" value="NZ_JBHSFK010000041.1"/>
</dbReference>
<organism evidence="2 3">
    <name type="scientific">Streptomyces vulcanius</name>
    <dbReference type="NCBI Taxonomy" id="1441876"/>
    <lineage>
        <taxon>Bacteria</taxon>
        <taxon>Bacillati</taxon>
        <taxon>Actinomycetota</taxon>
        <taxon>Actinomycetes</taxon>
        <taxon>Kitasatosporales</taxon>
        <taxon>Streptomycetaceae</taxon>
        <taxon>Streptomyces</taxon>
    </lineage>
</organism>
<dbReference type="Gene3D" id="1.25.10.10">
    <property type="entry name" value="Leucine-rich Repeat Variant"/>
    <property type="match status" value="1"/>
</dbReference>
<feature type="region of interest" description="Disordered" evidence="1">
    <location>
        <begin position="994"/>
        <end position="1016"/>
    </location>
</feature>
<evidence type="ECO:0000256" key="1">
    <source>
        <dbReference type="SAM" id="MobiDB-lite"/>
    </source>
</evidence>
<evidence type="ECO:0008006" key="4">
    <source>
        <dbReference type="Google" id="ProtNLM"/>
    </source>
</evidence>
<sequence length="1488" mass="161694">MAPRPGGETDKFGNRYEGAWTVRHALYVLLGSGTSLCVEPGGPLGEGVEFVYRHDHGTEVHQVKRQNRNANSWNVASLRDKGVWESLRSHVEAGRAFHFVSVLPARALDELADRARRSDDLAAFQSEWLTDELRGPFDALASADIYGSAATAWLMLRGLRVEWHDERDLVHTNAVLAERVLAGAPGRLSALALGQLLFDNLGSTLDAAALTARLAPYGLRGVVRADVAAVSDAVSTVTCRWAGSIERTLLRPTIPREEAASLVAEVGDGTRRLILLTGTAGGGKSAVLHQAFTALDEAATPVLAFRLDRLEPFGSTRELGQRVGLPMSPVGALGSVADGRPCILVVDQLDAVSMASGRIPDTFDAVADLVDEAAAHPGMRVILACRAFDAEADARIRRLTAPDRCARVEVGPLSDAQVDAAVTSIGLDASRLAQPQRALLRSPLHLVLLAQVADKEEALCFHTTRQLFDAFWDTKQVECARRQPPVRFHDAVSAVVAAMSARQRLSVPYSLLDTDDLAPSRKVLESEHVCLRDGRQLAFFHESFFDYAFARDWLRRDESLVAFLTGGEQELFRRGQLRQVLDHLRDLDPERFIEEIEALLTSSDIRYHLKDLTLAVLRGLDAPTAVEWGAIARVLDMRPPFRDRLFDLVGLPAWFRRADDEGVVENWLGSADTREQDRAVRLLVAVADALPDRVACLLEPHTADSRYSAWLAQIVPHARLADSRQLFDLLLDGVRAGLLSGVEHALWDPAGDLAADEPIWVVELLGALLAERPDALRLDDRGSVAVLLIRDHAALRMVTAAAVGAPEEFCVRLLPVLLAVMSLTAYSARPERPVHDRHFWHRYPDDEPSDLGDALLQGAAGALRNTAGRDASRTRQLVEHLASEPYEAAQWLLYQALAAAGPALAPWSAEILLQGGHRLLSGYSENVVWGAREVLRAVGGVLPDDTLGQLEESLLHLRLPPDSELSPWHEFTLLTALPEVRLSERATRRLGELRRLHGDRQAPDQPEGGTGGWVGPPIPLESAQHMTDDQWLRAMRKHSRDRTDWATNIGGARELSHVLRSMTVADPGRFARLALRIDAGTHPAYGASLLLGLGEAEPYDDPETVFAAVRHFADRGRPAQDRWLGHALRKYLDHVPLDLVEALLSRALDSGEPRDASDPSGRHTSGAGGSDVTRDLLTAGINTVRGSAAESLGDLLVHAADGSRAALVVPHLGRLAADPSLDVRACVAHVLHAAIGHDRPAVADAFVVLVQAPDELLASPYVSRLAVALMHGDPAAAGPLTKRMLHSPVTPVRQIGGQIAALAAMEWEMPDLLAKVLAGNDTAQRQGAADVCARRLLNTGDAALAHHALVLFFHDSEEDVREAAAAVADALRGRRLGPYRRTLTALIDSRAFEPALSQLLITLEHAPDRVDELVLTCVRRFVTVFGAASADLARSAAADARHIGRLLVRAYVQATSPARRSEILDLLDRLLLLGSYGVAEAINDSDRS</sequence>
<dbReference type="InterPro" id="IPR027417">
    <property type="entry name" value="P-loop_NTPase"/>
</dbReference>
<dbReference type="SUPFAM" id="SSF48371">
    <property type="entry name" value="ARM repeat"/>
    <property type="match status" value="1"/>
</dbReference>
<gene>
    <name evidence="2" type="ORF">ACFPIH_43535</name>
</gene>
<evidence type="ECO:0000313" key="2">
    <source>
        <dbReference type="EMBL" id="MFC4506242.1"/>
    </source>
</evidence>
<dbReference type="SUPFAM" id="SSF52540">
    <property type="entry name" value="P-loop containing nucleoside triphosphate hydrolases"/>
    <property type="match status" value="1"/>
</dbReference>
<evidence type="ECO:0000313" key="3">
    <source>
        <dbReference type="Proteomes" id="UP001595839"/>
    </source>
</evidence>
<name>A0ABV9B2D6_9ACTN</name>
<keyword evidence="3" id="KW-1185">Reference proteome</keyword>
<accession>A0ABV9B2D6</accession>
<reference evidence="3" key="1">
    <citation type="journal article" date="2019" name="Int. J. Syst. Evol. Microbiol.">
        <title>The Global Catalogue of Microorganisms (GCM) 10K type strain sequencing project: providing services to taxonomists for standard genome sequencing and annotation.</title>
        <authorList>
            <consortium name="The Broad Institute Genomics Platform"/>
            <consortium name="The Broad Institute Genome Sequencing Center for Infectious Disease"/>
            <person name="Wu L."/>
            <person name="Ma J."/>
        </authorList>
    </citation>
    <scope>NUCLEOTIDE SEQUENCE [LARGE SCALE GENOMIC DNA]</scope>
    <source>
        <strain evidence="3">CGMCC 4.7177</strain>
    </source>
</reference>
<comment type="caution">
    <text evidence="2">The sequence shown here is derived from an EMBL/GenBank/DDBJ whole genome shotgun (WGS) entry which is preliminary data.</text>
</comment>
<dbReference type="EMBL" id="JBHSFK010000041">
    <property type="protein sequence ID" value="MFC4506242.1"/>
    <property type="molecule type" value="Genomic_DNA"/>
</dbReference>
<protein>
    <recommendedName>
        <fullName evidence="4">ATP-binding protein</fullName>
    </recommendedName>
</protein>
<proteinExistence type="predicted"/>